<keyword evidence="2" id="KW-1133">Transmembrane helix</keyword>
<evidence type="ECO:0000256" key="2">
    <source>
        <dbReference type="SAM" id="Phobius"/>
    </source>
</evidence>
<evidence type="ECO:0000259" key="3">
    <source>
        <dbReference type="Pfam" id="PF07786"/>
    </source>
</evidence>
<feature type="transmembrane region" description="Helical" evidence="2">
    <location>
        <begin position="53"/>
        <end position="72"/>
    </location>
</feature>
<proteinExistence type="predicted"/>
<sequence>MEAASTPPRRRIELVDCARGLALVAMAVYHFTWDLDFFGYIEPGSSVTGGWRIFARCIAISFLFIVGVSLYLGNGHGIRWKSYWRRLAMITAAALAVTAATIVVTPGAFIFFGILHHIAVASLLGLLFLRLHWAVIILSGIIAVVLPHVATSAAFNHPVLWWIGLSTEVAPSTDFVPLFPMFGAVLFGIGAAKVSERTGLTERLSALTWPERIPLLGFFGKHSLAFYLLHQPVLISIVWVFAQVLPPPPPDQGALFLSACNVECVAFREEPFCNAYCSCLLDKAKANKLADQLFGPDEATTERLRGLANTCLIENTPGEGLAPAEGSRSGESDDSQ</sequence>
<keyword evidence="5" id="KW-1185">Reference proteome</keyword>
<name>A0ABW5DLD6_9HYPH</name>
<feature type="transmembrane region" description="Helical" evidence="2">
    <location>
        <begin position="109"/>
        <end position="129"/>
    </location>
</feature>
<dbReference type="Proteomes" id="UP001597373">
    <property type="component" value="Unassembled WGS sequence"/>
</dbReference>
<evidence type="ECO:0000256" key="1">
    <source>
        <dbReference type="SAM" id="MobiDB-lite"/>
    </source>
</evidence>
<feature type="region of interest" description="Disordered" evidence="1">
    <location>
        <begin position="315"/>
        <end position="336"/>
    </location>
</feature>
<gene>
    <name evidence="4" type="ORF">ACFSMZ_13620</name>
</gene>
<comment type="caution">
    <text evidence="4">The sequence shown here is derived from an EMBL/GenBank/DDBJ whole genome shotgun (WGS) entry which is preliminary data.</text>
</comment>
<dbReference type="EMBL" id="JBHUIR010000054">
    <property type="protein sequence ID" value="MFD2260791.1"/>
    <property type="molecule type" value="Genomic_DNA"/>
</dbReference>
<feature type="domain" description="Heparan-alpha-glucosaminide N-acetyltransferase catalytic" evidence="3">
    <location>
        <begin position="11"/>
        <end position="232"/>
    </location>
</feature>
<evidence type="ECO:0000313" key="4">
    <source>
        <dbReference type="EMBL" id="MFD2260791.1"/>
    </source>
</evidence>
<keyword evidence="2" id="KW-0472">Membrane</keyword>
<organism evidence="4 5">
    <name type="scientific">Chelativorans composti</name>
    <dbReference type="NCBI Taxonomy" id="768533"/>
    <lineage>
        <taxon>Bacteria</taxon>
        <taxon>Pseudomonadati</taxon>
        <taxon>Pseudomonadota</taxon>
        <taxon>Alphaproteobacteria</taxon>
        <taxon>Hyphomicrobiales</taxon>
        <taxon>Phyllobacteriaceae</taxon>
        <taxon>Chelativorans</taxon>
    </lineage>
</organism>
<feature type="transmembrane region" description="Helical" evidence="2">
    <location>
        <begin position="175"/>
        <end position="194"/>
    </location>
</feature>
<feature type="transmembrane region" description="Helical" evidence="2">
    <location>
        <begin position="12"/>
        <end position="33"/>
    </location>
</feature>
<keyword evidence="2" id="KW-0812">Transmembrane</keyword>
<dbReference type="RefSeq" id="WP_345098067.1">
    <property type="nucleotide sequence ID" value="NZ_BAABGS010000012.1"/>
</dbReference>
<feature type="transmembrane region" description="Helical" evidence="2">
    <location>
        <begin position="84"/>
        <end position="103"/>
    </location>
</feature>
<dbReference type="Pfam" id="PF07786">
    <property type="entry name" value="HGSNAT_cat"/>
    <property type="match status" value="1"/>
</dbReference>
<protein>
    <submittedName>
        <fullName evidence="4">DUF1624 domain-containing protein</fullName>
    </submittedName>
</protein>
<accession>A0ABW5DLD6</accession>
<evidence type="ECO:0000313" key="5">
    <source>
        <dbReference type="Proteomes" id="UP001597373"/>
    </source>
</evidence>
<reference evidence="5" key="1">
    <citation type="journal article" date="2019" name="Int. J. Syst. Evol. Microbiol.">
        <title>The Global Catalogue of Microorganisms (GCM) 10K type strain sequencing project: providing services to taxonomists for standard genome sequencing and annotation.</title>
        <authorList>
            <consortium name="The Broad Institute Genomics Platform"/>
            <consortium name="The Broad Institute Genome Sequencing Center for Infectious Disease"/>
            <person name="Wu L."/>
            <person name="Ma J."/>
        </authorList>
    </citation>
    <scope>NUCLEOTIDE SEQUENCE [LARGE SCALE GENOMIC DNA]</scope>
    <source>
        <strain evidence="5">KCTC 23707</strain>
    </source>
</reference>
<feature type="transmembrane region" description="Helical" evidence="2">
    <location>
        <begin position="136"/>
        <end position="155"/>
    </location>
</feature>
<dbReference type="InterPro" id="IPR012429">
    <property type="entry name" value="HGSNAT_cat"/>
</dbReference>